<keyword evidence="2" id="KW-1185">Reference proteome</keyword>
<name>A0ACC0VBR3_9HYPO</name>
<dbReference type="EMBL" id="CM047940">
    <property type="protein sequence ID" value="KAI9903568.1"/>
    <property type="molecule type" value="Genomic_DNA"/>
</dbReference>
<accession>A0ACC0VBR3</accession>
<sequence>MPGLPMWAITITVTAVAITILFIGGSVYHAIRERRRVKTTGGSTRWEKIVWGGIKVAFSLWPIIGVFNLVNHGTWKGAKGSYREISEDQQQRSHGVSVSGLTPTWNFDSSQTNLQANTKYEPFSSIATSSQQLPRIRVTGSPQPPSRSRSPAVGLSRPSSPDQDAADGGDLASCRGHQRISFPGFTRLAGSYHAQRSDASY</sequence>
<reference evidence="1" key="1">
    <citation type="submission" date="2022-10" db="EMBL/GenBank/DDBJ databases">
        <title>Complete Genome of Trichothecium roseum strain YXFP-22015, a Plant Pathogen Isolated from Citrus.</title>
        <authorList>
            <person name="Wang Y."/>
            <person name="Zhu L."/>
        </authorList>
    </citation>
    <scope>NUCLEOTIDE SEQUENCE</scope>
    <source>
        <strain evidence="1">YXFP-22015</strain>
    </source>
</reference>
<dbReference type="Proteomes" id="UP001163324">
    <property type="component" value="Chromosome 1"/>
</dbReference>
<proteinExistence type="predicted"/>
<evidence type="ECO:0000313" key="1">
    <source>
        <dbReference type="EMBL" id="KAI9903568.1"/>
    </source>
</evidence>
<gene>
    <name evidence="1" type="ORF">N3K66_000097</name>
</gene>
<protein>
    <submittedName>
        <fullName evidence="1">Uncharacterized protein</fullName>
    </submittedName>
</protein>
<comment type="caution">
    <text evidence="1">The sequence shown here is derived from an EMBL/GenBank/DDBJ whole genome shotgun (WGS) entry which is preliminary data.</text>
</comment>
<organism evidence="1 2">
    <name type="scientific">Trichothecium roseum</name>
    <dbReference type="NCBI Taxonomy" id="47278"/>
    <lineage>
        <taxon>Eukaryota</taxon>
        <taxon>Fungi</taxon>
        <taxon>Dikarya</taxon>
        <taxon>Ascomycota</taxon>
        <taxon>Pezizomycotina</taxon>
        <taxon>Sordariomycetes</taxon>
        <taxon>Hypocreomycetidae</taxon>
        <taxon>Hypocreales</taxon>
        <taxon>Hypocreales incertae sedis</taxon>
        <taxon>Trichothecium</taxon>
    </lineage>
</organism>
<evidence type="ECO:0000313" key="2">
    <source>
        <dbReference type="Proteomes" id="UP001163324"/>
    </source>
</evidence>